<protein>
    <submittedName>
        <fullName evidence="1">Uncharacterized protein</fullName>
    </submittedName>
</protein>
<dbReference type="Proteomes" id="UP000003053">
    <property type="component" value="Unassembled WGS sequence"/>
</dbReference>
<evidence type="ECO:0000313" key="2">
    <source>
        <dbReference type="Proteomes" id="UP000003053"/>
    </source>
</evidence>
<name>A4BWZ0_9FLAO</name>
<evidence type="ECO:0000313" key="1">
    <source>
        <dbReference type="EMBL" id="EAR13481.1"/>
    </source>
</evidence>
<dbReference type="AlphaFoldDB" id="A4BWZ0"/>
<accession>A4BWZ0</accession>
<dbReference type="STRING" id="313594.PI23P_03267"/>
<dbReference type="EMBL" id="AAOG01000001">
    <property type="protein sequence ID" value="EAR13481.1"/>
    <property type="molecule type" value="Genomic_DNA"/>
</dbReference>
<dbReference type="eggNOG" id="COG4447">
    <property type="taxonomic scope" value="Bacteria"/>
</dbReference>
<reference evidence="1 2" key="1">
    <citation type="submission" date="2006-02" db="EMBL/GenBank/DDBJ databases">
        <authorList>
            <person name="Murray A."/>
            <person name="Staley J."/>
            <person name="Ferriera S."/>
            <person name="Johnson J."/>
            <person name="Kravitz S."/>
            <person name="Halpern A."/>
            <person name="Remington K."/>
            <person name="Beeson K."/>
            <person name="Tran B."/>
            <person name="Rogers Y.-H."/>
            <person name="Friedman R."/>
            <person name="Venter J.C."/>
        </authorList>
    </citation>
    <scope>NUCLEOTIDE SEQUENCE [LARGE SCALE GENOMIC DNA]</scope>
    <source>
        <strain evidence="1 2">23-P</strain>
    </source>
</reference>
<dbReference type="RefSeq" id="WP_004569279.1">
    <property type="nucleotide sequence ID" value="NZ_CH724148.1"/>
</dbReference>
<gene>
    <name evidence="1" type="ORF">PI23P_03267</name>
</gene>
<dbReference type="HOGENOM" id="CLU_3156156_0_0_10"/>
<sequence>MVERNLSAHSIRSAAIIQVGSQTVYLVGTARGLFSSSDPTSKDWEMEG</sequence>
<comment type="caution">
    <text evidence="1">The sequence shown here is derived from an EMBL/GenBank/DDBJ whole genome shotgun (WGS) entry which is preliminary data.</text>
</comment>
<keyword evidence="2" id="KW-1185">Reference proteome</keyword>
<proteinExistence type="predicted"/>
<organism evidence="1 2">
    <name type="scientific">Polaribacter irgensii 23-P</name>
    <dbReference type="NCBI Taxonomy" id="313594"/>
    <lineage>
        <taxon>Bacteria</taxon>
        <taxon>Pseudomonadati</taxon>
        <taxon>Bacteroidota</taxon>
        <taxon>Flavobacteriia</taxon>
        <taxon>Flavobacteriales</taxon>
        <taxon>Flavobacteriaceae</taxon>
    </lineage>
</organism>